<gene>
    <name evidence="1" type="ORF">METZ01_LOCUS446305</name>
</gene>
<sequence length="51" mass="6050">KATNILSETMKAPSLEDVINKIIFSYENFFFNLNSYNYKNFKKKAELMTLH</sequence>
<protein>
    <submittedName>
        <fullName evidence="1">Uncharacterized protein</fullName>
    </submittedName>
</protein>
<proteinExistence type="predicted"/>
<evidence type="ECO:0000313" key="1">
    <source>
        <dbReference type="EMBL" id="SVD93451.1"/>
    </source>
</evidence>
<reference evidence="1" key="1">
    <citation type="submission" date="2018-05" db="EMBL/GenBank/DDBJ databases">
        <authorList>
            <person name="Lanie J.A."/>
            <person name="Ng W.-L."/>
            <person name="Kazmierczak K.M."/>
            <person name="Andrzejewski T.M."/>
            <person name="Davidsen T.M."/>
            <person name="Wayne K.J."/>
            <person name="Tettelin H."/>
            <person name="Glass J.I."/>
            <person name="Rusch D."/>
            <person name="Podicherti R."/>
            <person name="Tsui H.-C.T."/>
            <person name="Winkler M.E."/>
        </authorList>
    </citation>
    <scope>NUCLEOTIDE SEQUENCE</scope>
</reference>
<dbReference type="EMBL" id="UINC01182956">
    <property type="protein sequence ID" value="SVD93451.1"/>
    <property type="molecule type" value="Genomic_DNA"/>
</dbReference>
<name>A0A382ZD81_9ZZZZ</name>
<dbReference type="AlphaFoldDB" id="A0A382ZD81"/>
<accession>A0A382ZD81</accession>
<feature type="non-terminal residue" evidence="1">
    <location>
        <position position="1"/>
    </location>
</feature>
<organism evidence="1">
    <name type="scientific">marine metagenome</name>
    <dbReference type="NCBI Taxonomy" id="408172"/>
    <lineage>
        <taxon>unclassified sequences</taxon>
        <taxon>metagenomes</taxon>
        <taxon>ecological metagenomes</taxon>
    </lineage>
</organism>